<dbReference type="PROSITE" id="PS50330">
    <property type="entry name" value="UIM"/>
    <property type="match status" value="1"/>
</dbReference>
<dbReference type="FunFam" id="3.40.50.410:FF:000005">
    <property type="entry name" value="26S proteasome non-ATPase regulatory subunit 4"/>
    <property type="match status" value="1"/>
</dbReference>
<evidence type="ECO:0000256" key="2">
    <source>
        <dbReference type="ARBA" id="ARBA00022942"/>
    </source>
</evidence>
<dbReference type="OMA" id="QMSMQDQ"/>
<sequence>MTLEASIVILDNTEYARNGDHLPSRYEAQAETIQAIINAKQQMNMENAVGILTMGGPQVEVLITPSADPDAILGCLFGVKLRGEKAHFLNALQIAQLGLKHRKNKNMRQRIIVFVASPIVEDEKTLERVAKQLKKNNVSVDIVNLCQSGVNQIEKLDKFIQTVNSGDSSYFLNVQSGITSLTETLFNSPILNRFLSGSNANQASSVGNVPINPTQAGGANPFAEYGGIDPSEDPELAQAMKLSLEEEKRIQEQLEREKNQQQQQQQAPSQPAQENATSLAQQNLNTSANNPSFVNETMQDENQGLLANKDDFDELTEEELMNQAILASQQENPFEAQQGAENKEPRKEQTKKEDDESVQANLMQDEKFVEDLLNLVGKGDEKKDDKKENEKK</sequence>
<dbReference type="GeneID" id="7832263"/>
<dbReference type="eggNOG" id="KOG2884">
    <property type="taxonomic scope" value="Eukaryota"/>
</dbReference>
<dbReference type="InterPro" id="IPR003903">
    <property type="entry name" value="UIM_dom"/>
</dbReference>
<comment type="similarity">
    <text evidence="1">Belongs to the proteasome subunit S5A family.</text>
</comment>
<gene>
    <name evidence="5" type="ORF">TTHERM_00471830</name>
</gene>
<dbReference type="SMART" id="SM00726">
    <property type="entry name" value="UIM"/>
    <property type="match status" value="2"/>
</dbReference>
<reference evidence="6" key="1">
    <citation type="journal article" date="2006" name="PLoS Biol.">
        <title>Macronuclear genome sequence of the ciliate Tetrahymena thermophila, a model eukaryote.</title>
        <authorList>
            <person name="Eisen J.A."/>
            <person name="Coyne R.S."/>
            <person name="Wu M."/>
            <person name="Wu D."/>
            <person name="Thiagarajan M."/>
            <person name="Wortman J.R."/>
            <person name="Badger J.H."/>
            <person name="Ren Q."/>
            <person name="Amedeo P."/>
            <person name="Jones K.M."/>
            <person name="Tallon L.J."/>
            <person name="Delcher A.L."/>
            <person name="Salzberg S.L."/>
            <person name="Silva J.C."/>
            <person name="Haas B.J."/>
            <person name="Majoros W.H."/>
            <person name="Farzad M."/>
            <person name="Carlton J.M."/>
            <person name="Smith R.K. Jr."/>
            <person name="Garg J."/>
            <person name="Pearlman R.E."/>
            <person name="Karrer K.M."/>
            <person name="Sun L."/>
            <person name="Manning G."/>
            <person name="Elde N.C."/>
            <person name="Turkewitz A.P."/>
            <person name="Asai D.J."/>
            <person name="Wilkes D.E."/>
            <person name="Wang Y."/>
            <person name="Cai H."/>
            <person name="Collins K."/>
            <person name="Stewart B.A."/>
            <person name="Lee S.R."/>
            <person name="Wilamowska K."/>
            <person name="Weinberg Z."/>
            <person name="Ruzzo W.L."/>
            <person name="Wloga D."/>
            <person name="Gaertig J."/>
            <person name="Frankel J."/>
            <person name="Tsao C.-C."/>
            <person name="Gorovsky M.A."/>
            <person name="Keeling P.J."/>
            <person name="Waller R.F."/>
            <person name="Patron N.J."/>
            <person name="Cherry J.M."/>
            <person name="Stover N.A."/>
            <person name="Krieger C.J."/>
            <person name="del Toro C."/>
            <person name="Ryder H.F."/>
            <person name="Williamson S.C."/>
            <person name="Barbeau R.A."/>
            <person name="Hamilton E.P."/>
            <person name="Orias E."/>
        </authorList>
    </citation>
    <scope>NUCLEOTIDE SEQUENCE [LARGE SCALE GENOMIC DNA]</scope>
    <source>
        <strain evidence="6">SB210</strain>
    </source>
</reference>
<feature type="region of interest" description="Disordered" evidence="3">
    <location>
        <begin position="252"/>
        <end position="278"/>
    </location>
</feature>
<dbReference type="Gene3D" id="1.10.287.3990">
    <property type="match status" value="1"/>
</dbReference>
<proteinExistence type="inferred from homology"/>
<dbReference type="Gene3D" id="3.40.50.410">
    <property type="entry name" value="von Willebrand factor, type A domain"/>
    <property type="match status" value="1"/>
</dbReference>
<dbReference type="AlphaFoldDB" id="I7M6L0"/>
<feature type="domain" description="VWFA" evidence="4">
    <location>
        <begin position="5"/>
        <end position="185"/>
    </location>
</feature>
<evidence type="ECO:0000256" key="1">
    <source>
        <dbReference type="ARBA" id="ARBA00005574"/>
    </source>
</evidence>
<dbReference type="KEGG" id="tet:TTHERM_00471830"/>
<dbReference type="InterPro" id="IPR036465">
    <property type="entry name" value="vWFA_dom_sf"/>
</dbReference>
<dbReference type="GO" id="GO:0005634">
    <property type="term" value="C:nucleus"/>
    <property type="evidence" value="ECO:0007669"/>
    <property type="project" value="TreeGrafter"/>
</dbReference>
<feature type="region of interest" description="Disordered" evidence="3">
    <location>
        <begin position="316"/>
        <end position="366"/>
    </location>
</feature>
<dbReference type="STRING" id="312017.I7M6L0"/>
<dbReference type="HOGENOM" id="CLU_033293_1_0_1"/>
<dbReference type="GO" id="GO:0008540">
    <property type="term" value="C:proteasome regulatory particle, base subcomplex"/>
    <property type="evidence" value="ECO:0007669"/>
    <property type="project" value="TreeGrafter"/>
</dbReference>
<keyword evidence="6" id="KW-1185">Reference proteome</keyword>
<dbReference type="GO" id="GO:0031593">
    <property type="term" value="F:polyubiquitin modification-dependent protein binding"/>
    <property type="evidence" value="ECO:0007669"/>
    <property type="project" value="TreeGrafter"/>
</dbReference>
<evidence type="ECO:0000313" key="6">
    <source>
        <dbReference type="Proteomes" id="UP000009168"/>
    </source>
</evidence>
<feature type="region of interest" description="Disordered" evidence="3">
    <location>
        <begin position="373"/>
        <end position="392"/>
    </location>
</feature>
<keyword evidence="2" id="KW-0647">Proteasome</keyword>
<name>I7M6L0_TETTS</name>
<dbReference type="GO" id="GO:0005829">
    <property type="term" value="C:cytosol"/>
    <property type="evidence" value="ECO:0007669"/>
    <property type="project" value="TreeGrafter"/>
</dbReference>
<dbReference type="EMBL" id="GG662622">
    <property type="protein sequence ID" value="EAR85404.1"/>
    <property type="molecule type" value="Genomic_DNA"/>
</dbReference>
<protein>
    <submittedName>
        <fullName evidence="5">Ubiquitin interaction motif protein</fullName>
    </submittedName>
</protein>
<dbReference type="OrthoDB" id="1731724at2759"/>
<dbReference type="Pfam" id="PF13519">
    <property type="entry name" value="VWA_2"/>
    <property type="match status" value="1"/>
</dbReference>
<dbReference type="SUPFAM" id="SSF53300">
    <property type="entry name" value="vWA-like"/>
    <property type="match status" value="1"/>
</dbReference>
<feature type="compositionally biased region" description="Basic and acidic residues" evidence="3">
    <location>
        <begin position="341"/>
        <end position="354"/>
    </location>
</feature>
<dbReference type="GO" id="GO:0043161">
    <property type="term" value="P:proteasome-mediated ubiquitin-dependent protein catabolic process"/>
    <property type="evidence" value="ECO:0007669"/>
    <property type="project" value="TreeGrafter"/>
</dbReference>
<dbReference type="PROSITE" id="PS50234">
    <property type="entry name" value="VWFA"/>
    <property type="match status" value="1"/>
</dbReference>
<dbReference type="InterPro" id="IPR027040">
    <property type="entry name" value="PSMD4"/>
</dbReference>
<evidence type="ECO:0000313" key="5">
    <source>
        <dbReference type="EMBL" id="EAR85404.1"/>
    </source>
</evidence>
<dbReference type="PANTHER" id="PTHR10223:SF0">
    <property type="entry name" value="26S PROTEASOME NON-ATPASE REGULATORY SUBUNIT 4"/>
    <property type="match status" value="1"/>
</dbReference>
<feature type="compositionally biased region" description="Low complexity" evidence="3">
    <location>
        <begin position="260"/>
        <end position="273"/>
    </location>
</feature>
<evidence type="ECO:0000256" key="3">
    <source>
        <dbReference type="SAM" id="MobiDB-lite"/>
    </source>
</evidence>
<accession>I7M6L0</accession>
<dbReference type="PANTHER" id="PTHR10223">
    <property type="entry name" value="26S PROTEASOME NON-ATPASE REGULATORY SUBUNIT 4"/>
    <property type="match status" value="1"/>
</dbReference>
<dbReference type="InParanoid" id="I7M6L0"/>
<organism evidence="5 6">
    <name type="scientific">Tetrahymena thermophila (strain SB210)</name>
    <dbReference type="NCBI Taxonomy" id="312017"/>
    <lineage>
        <taxon>Eukaryota</taxon>
        <taxon>Sar</taxon>
        <taxon>Alveolata</taxon>
        <taxon>Ciliophora</taxon>
        <taxon>Intramacronucleata</taxon>
        <taxon>Oligohymenophorea</taxon>
        <taxon>Hymenostomatida</taxon>
        <taxon>Tetrahymenina</taxon>
        <taxon>Tetrahymenidae</taxon>
        <taxon>Tetrahymena</taxon>
    </lineage>
</organism>
<dbReference type="InterPro" id="IPR002035">
    <property type="entry name" value="VWF_A"/>
</dbReference>
<feature type="compositionally biased region" description="Polar residues" evidence="3">
    <location>
        <begin position="206"/>
        <end position="217"/>
    </location>
</feature>
<feature type="region of interest" description="Disordered" evidence="3">
    <location>
        <begin position="206"/>
        <end position="233"/>
    </location>
</feature>
<dbReference type="Proteomes" id="UP000009168">
    <property type="component" value="Unassembled WGS sequence"/>
</dbReference>
<feature type="compositionally biased region" description="Basic and acidic residues" evidence="3">
    <location>
        <begin position="378"/>
        <end position="392"/>
    </location>
</feature>
<evidence type="ECO:0000259" key="4">
    <source>
        <dbReference type="PROSITE" id="PS50234"/>
    </source>
</evidence>
<dbReference type="RefSeq" id="XP_001033067.1">
    <property type="nucleotide sequence ID" value="XM_001033067.3"/>
</dbReference>